<evidence type="ECO:0000256" key="8">
    <source>
        <dbReference type="HAMAP-Rule" id="MF_00092"/>
    </source>
</evidence>
<organism evidence="11 12">
    <name type="scientific">Candidatus Egerieisoma faecipullorum</name>
    <dbReference type="NCBI Taxonomy" id="2840963"/>
    <lineage>
        <taxon>Bacteria</taxon>
        <taxon>Bacillati</taxon>
        <taxon>Bacillota</taxon>
        <taxon>Clostridia</taxon>
        <taxon>Eubacteriales</taxon>
        <taxon>Clostridiaceae</taxon>
        <taxon>Clostridiaceae incertae sedis</taxon>
        <taxon>Candidatus Egerieisoma</taxon>
    </lineage>
</organism>
<evidence type="ECO:0000256" key="7">
    <source>
        <dbReference type="ARBA" id="ARBA00023125"/>
    </source>
</evidence>
<evidence type="ECO:0000259" key="10">
    <source>
        <dbReference type="PROSITE" id="PS50828"/>
    </source>
</evidence>
<dbReference type="InterPro" id="IPR046893">
    <property type="entry name" value="MSSS"/>
</dbReference>
<comment type="function">
    <text evidence="8">Endonuclease that is involved in the suppression of homologous recombination and thus may have a key role in the control of bacterial genetic diversity.</text>
</comment>
<keyword evidence="3 8" id="KW-0547">Nucleotide-binding</keyword>
<dbReference type="InterPro" id="IPR000432">
    <property type="entry name" value="DNA_mismatch_repair_MutS_C"/>
</dbReference>
<reference evidence="11" key="1">
    <citation type="submission" date="2020-10" db="EMBL/GenBank/DDBJ databases">
        <authorList>
            <person name="Gilroy R."/>
        </authorList>
    </citation>
    <scope>NUCLEOTIDE SEQUENCE</scope>
    <source>
        <strain evidence="11">CHK195-4489</strain>
    </source>
</reference>
<dbReference type="SMART" id="SM00534">
    <property type="entry name" value="MUTSac"/>
    <property type="match status" value="1"/>
</dbReference>
<dbReference type="GO" id="GO:0140664">
    <property type="term" value="F:ATP-dependent DNA damage sensor activity"/>
    <property type="evidence" value="ECO:0007669"/>
    <property type="project" value="InterPro"/>
</dbReference>
<comment type="caution">
    <text evidence="11">The sequence shown here is derived from an EMBL/GenBank/DDBJ whole genome shotgun (WGS) entry which is preliminary data.</text>
</comment>
<dbReference type="HAMAP" id="MF_00092">
    <property type="entry name" value="MutS2"/>
    <property type="match status" value="1"/>
</dbReference>
<dbReference type="InterPro" id="IPR045076">
    <property type="entry name" value="MutS"/>
</dbReference>
<comment type="similarity">
    <text evidence="8">Belongs to the DNA mismatch repair MutS family. MutS2 subfamily.</text>
</comment>
<evidence type="ECO:0000256" key="1">
    <source>
        <dbReference type="ARBA" id="ARBA00022722"/>
    </source>
</evidence>
<dbReference type="GO" id="GO:0016887">
    <property type="term" value="F:ATP hydrolysis activity"/>
    <property type="evidence" value="ECO:0007669"/>
    <property type="project" value="InterPro"/>
</dbReference>
<keyword evidence="4 8" id="KW-0378">Hydrolase</keyword>
<accession>A0A9D1I9R1</accession>
<feature type="domain" description="Smr" evidence="10">
    <location>
        <begin position="721"/>
        <end position="796"/>
    </location>
</feature>
<dbReference type="SMART" id="SM00463">
    <property type="entry name" value="SMR"/>
    <property type="match status" value="1"/>
</dbReference>
<keyword evidence="9" id="KW-0175">Coiled coil</keyword>
<keyword evidence="6 8" id="KW-0694">RNA-binding</keyword>
<dbReference type="CDD" id="cd03280">
    <property type="entry name" value="ABC_MutS2"/>
    <property type="match status" value="1"/>
</dbReference>
<dbReference type="GO" id="GO:0043023">
    <property type="term" value="F:ribosomal large subunit binding"/>
    <property type="evidence" value="ECO:0007669"/>
    <property type="project" value="UniProtKB-UniRule"/>
</dbReference>
<dbReference type="PANTHER" id="PTHR48466:SF2">
    <property type="entry name" value="OS10G0509000 PROTEIN"/>
    <property type="match status" value="1"/>
</dbReference>
<dbReference type="SUPFAM" id="SSF48334">
    <property type="entry name" value="DNA repair protein MutS, domain III"/>
    <property type="match status" value="1"/>
</dbReference>
<evidence type="ECO:0000313" key="11">
    <source>
        <dbReference type="EMBL" id="HIU30297.1"/>
    </source>
</evidence>
<dbReference type="Proteomes" id="UP000824089">
    <property type="component" value="Unassembled WGS sequence"/>
</dbReference>
<dbReference type="Gene3D" id="3.40.50.300">
    <property type="entry name" value="P-loop containing nucleotide triphosphate hydrolases"/>
    <property type="match status" value="1"/>
</dbReference>
<evidence type="ECO:0000256" key="2">
    <source>
        <dbReference type="ARBA" id="ARBA00022730"/>
    </source>
</evidence>
<keyword evidence="7 8" id="KW-0238">DNA-binding</keyword>
<dbReference type="GO" id="GO:0006298">
    <property type="term" value="P:mismatch repair"/>
    <property type="evidence" value="ECO:0007669"/>
    <property type="project" value="InterPro"/>
</dbReference>
<evidence type="ECO:0000256" key="3">
    <source>
        <dbReference type="ARBA" id="ARBA00022741"/>
    </source>
</evidence>
<feature type="coiled-coil region" evidence="9">
    <location>
        <begin position="523"/>
        <end position="579"/>
    </location>
</feature>
<dbReference type="SUPFAM" id="SSF160443">
    <property type="entry name" value="SMR domain-like"/>
    <property type="match status" value="1"/>
</dbReference>
<dbReference type="GO" id="GO:0045910">
    <property type="term" value="P:negative regulation of DNA recombination"/>
    <property type="evidence" value="ECO:0007669"/>
    <property type="project" value="InterPro"/>
</dbReference>
<dbReference type="GO" id="GO:0019843">
    <property type="term" value="F:rRNA binding"/>
    <property type="evidence" value="ECO:0007669"/>
    <property type="project" value="UniProtKB-UniRule"/>
</dbReference>
<feature type="binding site" evidence="8">
    <location>
        <begin position="332"/>
        <end position="339"/>
    </location>
    <ligand>
        <name>ATP</name>
        <dbReference type="ChEBI" id="CHEBI:30616"/>
    </ligand>
</feature>
<keyword evidence="2 8" id="KW-0699">rRNA-binding</keyword>
<evidence type="ECO:0000256" key="4">
    <source>
        <dbReference type="ARBA" id="ARBA00022801"/>
    </source>
</evidence>
<dbReference type="InterPro" id="IPR005747">
    <property type="entry name" value="MutS2"/>
</dbReference>
<evidence type="ECO:0000256" key="9">
    <source>
        <dbReference type="SAM" id="Coils"/>
    </source>
</evidence>
<dbReference type="SMART" id="SM00533">
    <property type="entry name" value="MUTSd"/>
    <property type="match status" value="1"/>
</dbReference>
<keyword evidence="8 11" id="KW-0255">Endonuclease</keyword>
<dbReference type="Pfam" id="PF00488">
    <property type="entry name" value="MutS_V"/>
    <property type="match status" value="1"/>
</dbReference>
<comment type="function">
    <text evidence="8">Acts as a ribosome collision sensor, splitting the ribosome into its 2 subunits. Detects stalled/collided 70S ribosomes which it binds and splits by an ATP-hydrolysis driven conformational change. Acts upstream of the ribosome quality control system (RQC), a ribosome-associated complex that mediates the extraction of incompletely synthesized nascent chains from stalled ribosomes and their subsequent degradation. Probably generates substrates for RQC.</text>
</comment>
<reference evidence="11" key="2">
    <citation type="journal article" date="2021" name="PeerJ">
        <title>Extensive microbial diversity within the chicken gut microbiome revealed by metagenomics and culture.</title>
        <authorList>
            <person name="Gilroy R."/>
            <person name="Ravi A."/>
            <person name="Getino M."/>
            <person name="Pursley I."/>
            <person name="Horton D.L."/>
            <person name="Alikhan N.F."/>
            <person name="Baker D."/>
            <person name="Gharbi K."/>
            <person name="Hall N."/>
            <person name="Watson M."/>
            <person name="Adriaenssens E.M."/>
            <person name="Foster-Nyarko E."/>
            <person name="Jarju S."/>
            <person name="Secka A."/>
            <person name="Antonio M."/>
            <person name="Oren A."/>
            <person name="Chaudhuri R.R."/>
            <person name="La Ragione R."/>
            <person name="Hildebrand F."/>
            <person name="Pallen M.J."/>
        </authorList>
    </citation>
    <scope>NUCLEOTIDE SEQUENCE</scope>
    <source>
        <strain evidence="11">CHK195-4489</strain>
    </source>
</reference>
<dbReference type="FunFam" id="3.40.50.300:FF:000830">
    <property type="entry name" value="Endonuclease MutS2"/>
    <property type="match status" value="1"/>
</dbReference>
<name>A0A9D1I9R1_9CLOT</name>
<dbReference type="GO" id="GO:0005524">
    <property type="term" value="F:ATP binding"/>
    <property type="evidence" value="ECO:0007669"/>
    <property type="project" value="UniProtKB-UniRule"/>
</dbReference>
<dbReference type="PIRSF" id="PIRSF005814">
    <property type="entry name" value="MutS_YshD"/>
    <property type="match status" value="1"/>
</dbReference>
<dbReference type="GO" id="GO:0030983">
    <property type="term" value="F:mismatched DNA binding"/>
    <property type="evidence" value="ECO:0007669"/>
    <property type="project" value="InterPro"/>
</dbReference>
<dbReference type="PROSITE" id="PS00486">
    <property type="entry name" value="DNA_MISMATCH_REPAIR_2"/>
    <property type="match status" value="1"/>
</dbReference>
<dbReference type="GO" id="GO:0004519">
    <property type="term" value="F:endonuclease activity"/>
    <property type="evidence" value="ECO:0007669"/>
    <property type="project" value="UniProtKB-UniRule"/>
</dbReference>
<dbReference type="AlphaFoldDB" id="A0A9D1I9R1"/>
<dbReference type="GO" id="GO:0072344">
    <property type="term" value="P:rescue of stalled ribosome"/>
    <property type="evidence" value="ECO:0007669"/>
    <property type="project" value="UniProtKB-UniRule"/>
</dbReference>
<protein>
    <recommendedName>
        <fullName evidence="8">Endonuclease MutS2</fullName>
        <ecNumber evidence="8">3.1.-.-</ecNumber>
    </recommendedName>
    <alternativeName>
        <fullName evidence="8">Ribosome-associated protein quality control-upstream factor</fullName>
        <shortName evidence="8">RQC-upstream factor</shortName>
        <shortName evidence="8">RqcU</shortName>
        <ecNumber evidence="8">3.6.4.-</ecNumber>
    </alternativeName>
</protein>
<dbReference type="PANTHER" id="PTHR48466">
    <property type="entry name" value="OS10G0509000 PROTEIN-RELATED"/>
    <property type="match status" value="1"/>
</dbReference>
<comment type="subunit">
    <text evidence="8">Homodimer. Binds to stalled ribosomes, contacting rRNA.</text>
</comment>
<gene>
    <name evidence="8" type="primary">mutS2</name>
    <name evidence="8" type="synonym">rqcU</name>
    <name evidence="11" type="ORF">IAD50_08390</name>
</gene>
<dbReference type="Gene3D" id="3.30.1370.110">
    <property type="match status" value="1"/>
</dbReference>
<dbReference type="InterPro" id="IPR002625">
    <property type="entry name" value="Smr_dom"/>
</dbReference>
<dbReference type="EC" id="3.6.4.-" evidence="8"/>
<keyword evidence="5 8" id="KW-0067">ATP-binding</keyword>
<proteinExistence type="inferred from homology"/>
<evidence type="ECO:0000313" key="12">
    <source>
        <dbReference type="Proteomes" id="UP000824089"/>
    </source>
</evidence>
<dbReference type="SUPFAM" id="SSF52540">
    <property type="entry name" value="P-loop containing nucleoside triphosphate hydrolases"/>
    <property type="match status" value="1"/>
</dbReference>
<dbReference type="EC" id="3.1.-.-" evidence="8"/>
<dbReference type="NCBIfam" id="TIGR01069">
    <property type="entry name" value="mutS2"/>
    <property type="match status" value="1"/>
</dbReference>
<keyword evidence="1 8" id="KW-0540">Nuclease</keyword>
<dbReference type="InterPro" id="IPR036063">
    <property type="entry name" value="Smr_dom_sf"/>
</dbReference>
<dbReference type="Pfam" id="PF20297">
    <property type="entry name" value="MSSS"/>
    <property type="match status" value="1"/>
</dbReference>
<dbReference type="InterPro" id="IPR007696">
    <property type="entry name" value="DNA_mismatch_repair_MutS_core"/>
</dbReference>
<evidence type="ECO:0000256" key="6">
    <source>
        <dbReference type="ARBA" id="ARBA00022884"/>
    </source>
</evidence>
<dbReference type="InterPro" id="IPR027417">
    <property type="entry name" value="P-loop_NTPase"/>
</dbReference>
<dbReference type="Pfam" id="PF01713">
    <property type="entry name" value="Smr"/>
    <property type="match status" value="1"/>
</dbReference>
<dbReference type="InterPro" id="IPR036187">
    <property type="entry name" value="DNA_mismatch_repair_MutS_sf"/>
</dbReference>
<evidence type="ECO:0000256" key="5">
    <source>
        <dbReference type="ARBA" id="ARBA00022840"/>
    </source>
</evidence>
<dbReference type="PROSITE" id="PS50828">
    <property type="entry name" value="SMR"/>
    <property type="match status" value="1"/>
</dbReference>
<sequence>MLEKTLETLEYNIILERLEALASCELAKERIRTLRPMTAPDEIRKALCETEDAVFFIIKRGMPPLAGIKDLRGALRRSATGAMLSLSELLSVSGLLRACRRMLQYNASAESDAENSVSAFISELSENRLLEEKINRCIVSEEEIADEASPELYAIRKQILSAQTAIKEKLNDLLHSSRYAKSIQDAVVTMRGDRYCIPVKTEFRGEINGIVHDTSASGQTLFIEPAFVVEANNRIRELKVREAEEIKRILSELSEEVGEKESVLLHNLEVISFLDFTFAKARLALDQKAVRPLLNESGKISLLSARHPLIPKERVVPITVFLSEREAMLITGPNTGGKTVALKTVGLLTLMMQSGLLIPAEEKSELSIYNGVYADIGDEQSISQSLSTFSAHMKNIVRILDCCGEHSLVLLDELGAGTDPTEGAALAMAILECLHQMGASVFATTHYSELKVFASTTPGFINASCEFDTETLRPTYRLLIGVPGKSNAFEISKKLGLDPQITERAKEFLTSEDLRFEDMLRGIEDSRKRIDTDREEAETLRRDSARLREEIAKEKEAFLKQKNELLAKAREDARAVLSRARIASDKLLSELRRTASELEKGKNPASALREAETAAREFRNFCDETDDALGSAFRDNLTDSSPPENLREGETVRILSLNGKGTVLKAPSKDGTVYVQAGIMKLYVPLGDLRRETEPAAQRASGNREKSGAAQMKALSIKTELDVRGMTVDEAIPVIERQIHDAILAKQNQFSIIHGKGTGALRAGIQGYLKTCKAVASYRLGSFGEGDTGVTIVTLK</sequence>
<dbReference type="EMBL" id="DVMM01000185">
    <property type="protein sequence ID" value="HIU30297.1"/>
    <property type="molecule type" value="Genomic_DNA"/>
</dbReference>